<feature type="region of interest" description="Disordered" evidence="1">
    <location>
        <begin position="89"/>
        <end position="211"/>
    </location>
</feature>
<keyword evidence="3" id="KW-1185">Reference proteome</keyword>
<evidence type="ECO:0000313" key="3">
    <source>
        <dbReference type="Proteomes" id="UP000696294"/>
    </source>
</evidence>
<name>A0ABX1AZI1_9ACTN</name>
<dbReference type="Proteomes" id="UP000696294">
    <property type="component" value="Unassembled WGS sequence"/>
</dbReference>
<gene>
    <name evidence="2" type="ORF">HCN51_05685</name>
</gene>
<dbReference type="InterPro" id="IPR027417">
    <property type="entry name" value="P-loop_NTPase"/>
</dbReference>
<proteinExistence type="predicted"/>
<dbReference type="SUPFAM" id="SSF52540">
    <property type="entry name" value="P-loop containing nucleoside triphosphate hydrolases"/>
    <property type="match status" value="1"/>
</dbReference>
<sequence>MKLITMQAGEENGESAMVIIGRDRERAELSGMVRSTAGRVLVVRGGAGVGKSALLEEAAELAVRDGHLVIRITGGGGRVGAGAFRAAPVAPAEGRRRPLARRLQRRRAGLRRAPDQGRPDEAAGRRPGRGRLPLRHGGAARDDGRPAHRRGRGAPARRAPPRPGRAGPPMGAGPGSRQPLRAAGAAVPGRRRGAAAQAAPAVRRPHRRAQRPGTGLIWNASWIASRRPAPWSPAWSC</sequence>
<feature type="compositionally biased region" description="Basic residues" evidence="1">
    <location>
        <begin position="97"/>
        <end position="110"/>
    </location>
</feature>
<evidence type="ECO:0000256" key="1">
    <source>
        <dbReference type="SAM" id="MobiDB-lite"/>
    </source>
</evidence>
<feature type="compositionally biased region" description="Low complexity" evidence="1">
    <location>
        <begin position="181"/>
        <end position="202"/>
    </location>
</feature>
<reference evidence="2 3" key="1">
    <citation type="submission" date="2020-03" db="EMBL/GenBank/DDBJ databases">
        <title>WGS of actinomycetes isolated from Thailand.</title>
        <authorList>
            <person name="Thawai C."/>
        </authorList>
    </citation>
    <scope>NUCLEOTIDE SEQUENCE [LARGE SCALE GENOMIC DNA]</scope>
    <source>
        <strain evidence="2 3">FMUSA5-5</strain>
    </source>
</reference>
<accession>A0ABX1AZI1</accession>
<comment type="caution">
    <text evidence="2">The sequence shown here is derived from an EMBL/GenBank/DDBJ whole genome shotgun (WGS) entry which is preliminary data.</text>
</comment>
<organism evidence="2 3">
    <name type="scientific">Nonomuraea composti</name>
    <dbReference type="NCBI Taxonomy" id="2720023"/>
    <lineage>
        <taxon>Bacteria</taxon>
        <taxon>Bacillati</taxon>
        <taxon>Actinomycetota</taxon>
        <taxon>Actinomycetes</taxon>
        <taxon>Streptosporangiales</taxon>
        <taxon>Streptosporangiaceae</taxon>
        <taxon>Nonomuraea</taxon>
    </lineage>
</organism>
<evidence type="ECO:0000313" key="2">
    <source>
        <dbReference type="EMBL" id="NJP88951.1"/>
    </source>
</evidence>
<protein>
    <submittedName>
        <fullName evidence="2">AAA family ATPase</fullName>
    </submittedName>
</protein>
<feature type="compositionally biased region" description="Basic and acidic residues" evidence="1">
    <location>
        <begin position="112"/>
        <end position="124"/>
    </location>
</feature>
<dbReference type="EMBL" id="JAATEP010000003">
    <property type="protein sequence ID" value="NJP88951.1"/>
    <property type="molecule type" value="Genomic_DNA"/>
</dbReference>